<keyword evidence="2" id="KW-1185">Reference proteome</keyword>
<dbReference type="AlphaFoldDB" id="A0A7H1MA62"/>
<protein>
    <submittedName>
        <fullName evidence="1">Phage portal protein HK97 family</fullName>
    </submittedName>
</protein>
<reference evidence="1" key="1">
    <citation type="submission" date="2024-06" db="EMBL/GenBank/DDBJ databases">
        <title>Complete Genome Sequence of mouse commensal type strain Neisseria musculi.</title>
        <authorList>
            <person name="Thapa E."/>
            <person name="Aluvathingal J."/>
            <person name="Nadendla S."/>
            <person name="Mehta A."/>
            <person name="Tettelin H."/>
            <person name="Weyand N.J."/>
        </authorList>
    </citation>
    <scope>NUCLEOTIDE SEQUENCE</scope>
    <source>
        <strain evidence="1">NW831</strain>
    </source>
</reference>
<dbReference type="InterPro" id="IPR006427">
    <property type="entry name" value="Portal_HK97"/>
</dbReference>
<dbReference type="KEGG" id="nmus:H7A79_1634"/>
<evidence type="ECO:0000313" key="1">
    <source>
        <dbReference type="EMBL" id="QNT58527.1"/>
    </source>
</evidence>
<dbReference type="Pfam" id="PF04860">
    <property type="entry name" value="Phage_portal"/>
    <property type="match status" value="1"/>
</dbReference>
<evidence type="ECO:0000313" key="2">
    <source>
        <dbReference type="Proteomes" id="UP000516412"/>
    </source>
</evidence>
<organism evidence="1 2">
    <name type="scientific">Neisseria musculi</name>
    <dbReference type="NCBI Taxonomy" id="1815583"/>
    <lineage>
        <taxon>Bacteria</taxon>
        <taxon>Pseudomonadati</taxon>
        <taxon>Pseudomonadota</taxon>
        <taxon>Betaproteobacteria</taxon>
        <taxon>Neisseriales</taxon>
        <taxon>Neisseriaceae</taxon>
        <taxon>Neisseria</taxon>
    </lineage>
</organism>
<name>A0A7H1MA62_9NEIS</name>
<dbReference type="NCBIfam" id="TIGR01537">
    <property type="entry name" value="portal_HK97"/>
    <property type="match status" value="1"/>
</dbReference>
<sequence>MADLERVGFWSRFFGSFTGRHHLDKGGTAPPVTGAATASGSIVTANAALKISAVWACVRLRAETVSTLPLHLRTNAGEFATDHPLYGILHDTPNADMCAAEFWQAMTASQDLWGNAYARIHRNSGSGVVALEPLDSESMAVARTEGGAIGYRYAKGGKIKEYSEADILHFRGFSLDGLVGLSPIRYAAETLGGQLDANKAAQHEFKNGLKAGGFLKTGDRVLTQQQRTDLRAHMAEFSKPENAGKFMVLEAGMDLAGSGSIRINPADAQLLESRHFGIEEICRAFGTPPQLIGHTDKASSWASSLETTNIGFLTYSISPLLVRFEQTITRKLLKPAERSKYSPKFSVEGLLRADSSARAAFYNQMLQNGVMSRNEVRRLENLPPVEGGDVLTVQVNMTTLDKVGNSNENQAS</sequence>
<proteinExistence type="predicted"/>
<dbReference type="RefSeq" id="WP_186999993.1">
    <property type="nucleotide sequence ID" value="NZ_CP060414.2"/>
</dbReference>
<dbReference type="InterPro" id="IPR006944">
    <property type="entry name" value="Phage/GTA_portal"/>
</dbReference>
<gene>
    <name evidence="1" type="ORF">H7A79_1634</name>
</gene>
<dbReference type="Proteomes" id="UP000516412">
    <property type="component" value="Chromosome"/>
</dbReference>
<accession>A0A7H1MA62</accession>
<dbReference type="EMBL" id="CP060414">
    <property type="protein sequence ID" value="QNT58527.1"/>
    <property type="molecule type" value="Genomic_DNA"/>
</dbReference>